<evidence type="ECO:0000256" key="1">
    <source>
        <dbReference type="SAM" id="MobiDB-lite"/>
    </source>
</evidence>
<evidence type="ECO:0000313" key="3">
    <source>
        <dbReference type="Proteomes" id="UP001642483"/>
    </source>
</evidence>
<reference evidence="2 3" key="1">
    <citation type="submission" date="2024-02" db="EMBL/GenBank/DDBJ databases">
        <authorList>
            <person name="Daric V."/>
            <person name="Darras S."/>
        </authorList>
    </citation>
    <scope>NUCLEOTIDE SEQUENCE [LARGE SCALE GENOMIC DNA]</scope>
</reference>
<name>A0ABP0FW59_CLALP</name>
<dbReference type="Proteomes" id="UP001642483">
    <property type="component" value="Unassembled WGS sequence"/>
</dbReference>
<organism evidence="2 3">
    <name type="scientific">Clavelina lepadiformis</name>
    <name type="common">Light-bulb sea squirt</name>
    <name type="synonym">Ascidia lepadiformis</name>
    <dbReference type="NCBI Taxonomy" id="159417"/>
    <lineage>
        <taxon>Eukaryota</taxon>
        <taxon>Metazoa</taxon>
        <taxon>Chordata</taxon>
        <taxon>Tunicata</taxon>
        <taxon>Ascidiacea</taxon>
        <taxon>Aplousobranchia</taxon>
        <taxon>Clavelinidae</taxon>
        <taxon>Clavelina</taxon>
    </lineage>
</organism>
<protein>
    <submittedName>
        <fullName evidence="2">Uncharacterized protein</fullName>
    </submittedName>
</protein>
<sequence length="93" mass="9163">MGDGGLDFNGSGGCDYTGGGGLVGGGSEGTGGEGMFGETDNYHYHHSSAADNTHLALHRSAARDVDASKGTGKMVCLIGSVLHISGDSASNSS</sequence>
<gene>
    <name evidence="2" type="ORF">CVLEPA_LOCUS14870</name>
</gene>
<proteinExistence type="predicted"/>
<keyword evidence="3" id="KW-1185">Reference proteome</keyword>
<dbReference type="EMBL" id="CAWYQH010000097">
    <property type="protein sequence ID" value="CAK8683846.1"/>
    <property type="molecule type" value="Genomic_DNA"/>
</dbReference>
<comment type="caution">
    <text evidence="2">The sequence shown here is derived from an EMBL/GenBank/DDBJ whole genome shotgun (WGS) entry which is preliminary data.</text>
</comment>
<feature type="compositionally biased region" description="Gly residues" evidence="1">
    <location>
        <begin position="22"/>
        <end position="35"/>
    </location>
</feature>
<evidence type="ECO:0000313" key="2">
    <source>
        <dbReference type="EMBL" id="CAK8683846.1"/>
    </source>
</evidence>
<accession>A0ABP0FW59</accession>
<feature type="region of interest" description="Disordered" evidence="1">
    <location>
        <begin position="22"/>
        <end position="43"/>
    </location>
</feature>